<keyword evidence="2" id="KW-1185">Reference proteome</keyword>
<dbReference type="Proteomes" id="UP001457282">
    <property type="component" value="Unassembled WGS sequence"/>
</dbReference>
<gene>
    <name evidence="1" type="ORF">M0R45_029475</name>
</gene>
<name>A0AAW1WAU7_RUBAR</name>
<proteinExistence type="predicted"/>
<comment type="caution">
    <text evidence="1">The sequence shown here is derived from an EMBL/GenBank/DDBJ whole genome shotgun (WGS) entry which is preliminary data.</text>
</comment>
<organism evidence="1 2">
    <name type="scientific">Rubus argutus</name>
    <name type="common">Southern blackberry</name>
    <dbReference type="NCBI Taxonomy" id="59490"/>
    <lineage>
        <taxon>Eukaryota</taxon>
        <taxon>Viridiplantae</taxon>
        <taxon>Streptophyta</taxon>
        <taxon>Embryophyta</taxon>
        <taxon>Tracheophyta</taxon>
        <taxon>Spermatophyta</taxon>
        <taxon>Magnoliopsida</taxon>
        <taxon>eudicotyledons</taxon>
        <taxon>Gunneridae</taxon>
        <taxon>Pentapetalae</taxon>
        <taxon>rosids</taxon>
        <taxon>fabids</taxon>
        <taxon>Rosales</taxon>
        <taxon>Rosaceae</taxon>
        <taxon>Rosoideae</taxon>
        <taxon>Rosoideae incertae sedis</taxon>
        <taxon>Rubus</taxon>
    </lineage>
</organism>
<evidence type="ECO:0000313" key="1">
    <source>
        <dbReference type="EMBL" id="KAK9920938.1"/>
    </source>
</evidence>
<sequence length="90" mass="10390">MASQEHNSGIMQWALSLLDGDSVYNPVQYGDMIQHDTNDIYRGTICQRVNMILNLTMWRMIEIIAYTLQKNIHDYLGLELRSNDACSSYS</sequence>
<dbReference type="EMBL" id="JBEDUW010000006">
    <property type="protein sequence ID" value="KAK9920938.1"/>
    <property type="molecule type" value="Genomic_DNA"/>
</dbReference>
<evidence type="ECO:0000313" key="2">
    <source>
        <dbReference type="Proteomes" id="UP001457282"/>
    </source>
</evidence>
<dbReference type="AlphaFoldDB" id="A0AAW1WAU7"/>
<reference evidence="1 2" key="1">
    <citation type="journal article" date="2023" name="G3 (Bethesda)">
        <title>A chromosome-length genome assembly and annotation of blackberry (Rubus argutus, cv. 'Hillquist').</title>
        <authorList>
            <person name="Bruna T."/>
            <person name="Aryal R."/>
            <person name="Dudchenko O."/>
            <person name="Sargent D.J."/>
            <person name="Mead D."/>
            <person name="Buti M."/>
            <person name="Cavallini A."/>
            <person name="Hytonen T."/>
            <person name="Andres J."/>
            <person name="Pham M."/>
            <person name="Weisz D."/>
            <person name="Mascagni F."/>
            <person name="Usai G."/>
            <person name="Natali L."/>
            <person name="Bassil N."/>
            <person name="Fernandez G.E."/>
            <person name="Lomsadze A."/>
            <person name="Armour M."/>
            <person name="Olukolu B."/>
            <person name="Poorten T."/>
            <person name="Britton C."/>
            <person name="Davik J."/>
            <person name="Ashrafi H."/>
            <person name="Aiden E.L."/>
            <person name="Borodovsky M."/>
            <person name="Worthington M."/>
        </authorList>
    </citation>
    <scope>NUCLEOTIDE SEQUENCE [LARGE SCALE GENOMIC DNA]</scope>
    <source>
        <strain evidence="1">PI 553951</strain>
    </source>
</reference>
<accession>A0AAW1WAU7</accession>
<protein>
    <submittedName>
        <fullName evidence="1">Uncharacterized protein</fullName>
    </submittedName>
</protein>